<evidence type="ECO:0000256" key="5">
    <source>
        <dbReference type="SAM" id="Phobius"/>
    </source>
</evidence>
<feature type="transmembrane region" description="Helical" evidence="5">
    <location>
        <begin position="83"/>
        <end position="101"/>
    </location>
</feature>
<feature type="transmembrane region" description="Helical" evidence="5">
    <location>
        <begin position="203"/>
        <end position="220"/>
    </location>
</feature>
<evidence type="ECO:0000256" key="1">
    <source>
        <dbReference type="ARBA" id="ARBA00004141"/>
    </source>
</evidence>
<protein>
    <submittedName>
        <fullName evidence="7">O-antigen ligase</fullName>
    </submittedName>
</protein>
<dbReference type="GO" id="GO:0016874">
    <property type="term" value="F:ligase activity"/>
    <property type="evidence" value="ECO:0007669"/>
    <property type="project" value="UniProtKB-KW"/>
</dbReference>
<feature type="domain" description="O-antigen ligase-related" evidence="6">
    <location>
        <begin position="210"/>
        <end position="375"/>
    </location>
</feature>
<reference evidence="7 8" key="1">
    <citation type="submission" date="2020-08" db="EMBL/GenBank/DDBJ databases">
        <title>Genomic Encyclopedia of Type Strains, Phase IV (KMG-IV): sequencing the most valuable type-strain genomes for metagenomic binning, comparative biology and taxonomic classification.</title>
        <authorList>
            <person name="Goeker M."/>
        </authorList>
    </citation>
    <scope>NUCLEOTIDE SEQUENCE [LARGE SCALE GENOMIC DNA]</scope>
    <source>
        <strain evidence="7 8">DSM 29007</strain>
    </source>
</reference>
<keyword evidence="4 5" id="KW-0472">Membrane</keyword>
<feature type="transmembrane region" description="Helical" evidence="5">
    <location>
        <begin position="59"/>
        <end position="76"/>
    </location>
</feature>
<evidence type="ECO:0000256" key="2">
    <source>
        <dbReference type="ARBA" id="ARBA00022692"/>
    </source>
</evidence>
<proteinExistence type="predicted"/>
<dbReference type="EMBL" id="JACHIA010000018">
    <property type="protein sequence ID" value="MBB6072822.1"/>
    <property type="molecule type" value="Genomic_DNA"/>
</dbReference>
<evidence type="ECO:0000313" key="7">
    <source>
        <dbReference type="EMBL" id="MBB6072822.1"/>
    </source>
</evidence>
<dbReference type="Proteomes" id="UP000582837">
    <property type="component" value="Unassembled WGS sequence"/>
</dbReference>
<dbReference type="Pfam" id="PF04932">
    <property type="entry name" value="Wzy_C"/>
    <property type="match status" value="1"/>
</dbReference>
<dbReference type="InterPro" id="IPR007016">
    <property type="entry name" value="O-antigen_ligase-rel_domated"/>
</dbReference>
<feature type="transmembrane region" description="Helical" evidence="5">
    <location>
        <begin position="137"/>
        <end position="159"/>
    </location>
</feature>
<comment type="subcellular location">
    <subcellularLocation>
        <location evidence="1">Membrane</location>
        <topology evidence="1">Multi-pass membrane protein</topology>
    </subcellularLocation>
</comment>
<feature type="transmembrane region" description="Helical" evidence="5">
    <location>
        <begin position="26"/>
        <end position="47"/>
    </location>
</feature>
<keyword evidence="7" id="KW-0436">Ligase</keyword>
<dbReference type="GO" id="GO:0016020">
    <property type="term" value="C:membrane"/>
    <property type="evidence" value="ECO:0007669"/>
    <property type="project" value="UniProtKB-SubCell"/>
</dbReference>
<keyword evidence="8" id="KW-1185">Reference proteome</keyword>
<sequence length="546" mass="57274">MSEVHPGLTPDGIYPTPTGPRPAERLALRVLQLGAVLVVLTVSTYKMFELDRFFVPKELVLHLTGLAAGVLTLGAIRRIRGTRVDVLLLAFLLLSAVSALLAANVWLAMRAVAVTASGLAVFWAARGVREAGLARPLLTALAAAVVLGAATSLAQTYGVRTDLFSMNRAPGGTLGNRNFIAHLAAFGLPLVLLSALRAWRGAGYAIGGIGVALVTASLVLTRSRAAWLAFGAVVIVFGFSMLVSRPLRRNGRTWLRGAGILLIAGGGVAAAITLPNTLRWNSDNPYLESVKGVANYQEGSGRGRLIQYGRSLRMGLHHPVLGVGPGNWAVRYPEYAARRDPSLDPNTEGATSNPWPSSDWVAVAAERGFVAFGVLLLAMAGWAIGGVHRLIRARDADEALSAAALLATLVAANVAGAFDAVLLLALPSLLVWATLGALWAPDPEGRQAVSLPVRRIALLVAALAAGAGAARSGAQLAGMGLFASGGTASMRRAASIDPGNFRVQLRLARAGGRRAERCEHARAAHALYPNHEEARRLSARCPKVKP</sequence>
<dbReference type="PANTHER" id="PTHR37422:SF23">
    <property type="entry name" value="TEICHURONIC ACID BIOSYNTHESIS PROTEIN TUAE"/>
    <property type="match status" value="1"/>
</dbReference>
<feature type="transmembrane region" description="Helical" evidence="5">
    <location>
        <begin position="107"/>
        <end position="125"/>
    </location>
</feature>
<evidence type="ECO:0000259" key="6">
    <source>
        <dbReference type="Pfam" id="PF04932"/>
    </source>
</evidence>
<feature type="transmembrane region" description="Helical" evidence="5">
    <location>
        <begin position="369"/>
        <end position="391"/>
    </location>
</feature>
<dbReference type="InterPro" id="IPR051533">
    <property type="entry name" value="WaaL-like"/>
</dbReference>
<feature type="transmembrane region" description="Helical" evidence="5">
    <location>
        <begin position="403"/>
        <end position="433"/>
    </location>
</feature>
<comment type="caution">
    <text evidence="7">The sequence shown here is derived from an EMBL/GenBank/DDBJ whole genome shotgun (WGS) entry which is preliminary data.</text>
</comment>
<dbReference type="RefSeq" id="WP_170035456.1">
    <property type="nucleotide sequence ID" value="NZ_JABDTL010000001.1"/>
</dbReference>
<keyword evidence="3 5" id="KW-1133">Transmembrane helix</keyword>
<dbReference type="PANTHER" id="PTHR37422">
    <property type="entry name" value="TEICHURONIC ACID BIOSYNTHESIS PROTEIN TUAE"/>
    <property type="match status" value="1"/>
</dbReference>
<evidence type="ECO:0000256" key="3">
    <source>
        <dbReference type="ARBA" id="ARBA00022989"/>
    </source>
</evidence>
<accession>A0A841H4E3</accession>
<evidence type="ECO:0000256" key="4">
    <source>
        <dbReference type="ARBA" id="ARBA00023136"/>
    </source>
</evidence>
<feature type="transmembrane region" description="Helical" evidence="5">
    <location>
        <begin position="226"/>
        <end position="243"/>
    </location>
</feature>
<dbReference type="AlphaFoldDB" id="A0A841H4E3"/>
<gene>
    <name evidence="7" type="ORF">HNQ61_004486</name>
</gene>
<evidence type="ECO:0000313" key="8">
    <source>
        <dbReference type="Proteomes" id="UP000582837"/>
    </source>
</evidence>
<keyword evidence="2 5" id="KW-0812">Transmembrane</keyword>
<organism evidence="7 8">
    <name type="scientific">Longimicrobium terrae</name>
    <dbReference type="NCBI Taxonomy" id="1639882"/>
    <lineage>
        <taxon>Bacteria</taxon>
        <taxon>Pseudomonadati</taxon>
        <taxon>Gemmatimonadota</taxon>
        <taxon>Longimicrobiia</taxon>
        <taxon>Longimicrobiales</taxon>
        <taxon>Longimicrobiaceae</taxon>
        <taxon>Longimicrobium</taxon>
    </lineage>
</organism>
<feature type="transmembrane region" description="Helical" evidence="5">
    <location>
        <begin position="179"/>
        <end position="196"/>
    </location>
</feature>
<name>A0A841H4E3_9BACT</name>
<feature type="transmembrane region" description="Helical" evidence="5">
    <location>
        <begin position="255"/>
        <end position="274"/>
    </location>
</feature>